<evidence type="ECO:0008006" key="4">
    <source>
        <dbReference type="Google" id="ProtNLM"/>
    </source>
</evidence>
<dbReference type="InterPro" id="IPR004323">
    <property type="entry name" value="Ion_tolerance_CutA"/>
</dbReference>
<comment type="similarity">
    <text evidence="1">Belongs to the CutA family.</text>
</comment>
<dbReference type="Gene3D" id="3.30.70.120">
    <property type="match status" value="1"/>
</dbReference>
<dbReference type="GO" id="GO:0010038">
    <property type="term" value="P:response to metal ion"/>
    <property type="evidence" value="ECO:0007669"/>
    <property type="project" value="InterPro"/>
</dbReference>
<dbReference type="Proteomes" id="UP000176604">
    <property type="component" value="Unassembled WGS sequence"/>
</dbReference>
<evidence type="ECO:0000313" key="3">
    <source>
        <dbReference type="Proteomes" id="UP000176604"/>
    </source>
</evidence>
<dbReference type="Pfam" id="PF03091">
    <property type="entry name" value="CutA1"/>
    <property type="match status" value="1"/>
</dbReference>
<protein>
    <recommendedName>
        <fullName evidence="4">Cation tolerance protein CutA</fullName>
    </recommendedName>
</protein>
<dbReference type="SUPFAM" id="SSF54913">
    <property type="entry name" value="GlnB-like"/>
    <property type="match status" value="1"/>
</dbReference>
<dbReference type="PANTHER" id="PTHR23419">
    <property type="entry name" value="DIVALENT CATION TOLERANCE CUTA-RELATED"/>
    <property type="match status" value="1"/>
</dbReference>
<dbReference type="PANTHER" id="PTHR23419:SF8">
    <property type="entry name" value="FI09726P"/>
    <property type="match status" value="1"/>
</dbReference>
<evidence type="ECO:0000256" key="1">
    <source>
        <dbReference type="ARBA" id="ARBA00010169"/>
    </source>
</evidence>
<organism evidence="2 3">
    <name type="scientific">Candidatus Uhrbacteria bacterium RIFCSPHIGHO2_12_FULL_54_23</name>
    <dbReference type="NCBI Taxonomy" id="1802397"/>
    <lineage>
        <taxon>Bacteria</taxon>
        <taxon>Candidatus Uhriibacteriota</taxon>
    </lineage>
</organism>
<dbReference type="GO" id="GO:0005507">
    <property type="term" value="F:copper ion binding"/>
    <property type="evidence" value="ECO:0007669"/>
    <property type="project" value="TreeGrafter"/>
</dbReference>
<evidence type="ECO:0000313" key="2">
    <source>
        <dbReference type="EMBL" id="OGL77096.1"/>
    </source>
</evidence>
<name>A0A1F7UFP2_9BACT</name>
<dbReference type="InterPro" id="IPR011322">
    <property type="entry name" value="N-reg_PII-like_a/b"/>
</dbReference>
<sequence length="104" mass="11842">MIVFVFSTYPTRASARKVGKSAVEKRLAGCVLTMPVGSIYRWKGKMEDTKEALAVFKTTKGKAVRLMKFIETHHPYEVPFVALLPLKDVNKKYQQWLEHELGNG</sequence>
<comment type="caution">
    <text evidence="2">The sequence shown here is derived from an EMBL/GenBank/DDBJ whole genome shotgun (WGS) entry which is preliminary data.</text>
</comment>
<reference evidence="2 3" key="1">
    <citation type="journal article" date="2016" name="Nat. Commun.">
        <title>Thousands of microbial genomes shed light on interconnected biogeochemical processes in an aquifer system.</title>
        <authorList>
            <person name="Anantharaman K."/>
            <person name="Brown C.T."/>
            <person name="Hug L.A."/>
            <person name="Sharon I."/>
            <person name="Castelle C.J."/>
            <person name="Probst A.J."/>
            <person name="Thomas B.C."/>
            <person name="Singh A."/>
            <person name="Wilkins M.J."/>
            <person name="Karaoz U."/>
            <person name="Brodie E.L."/>
            <person name="Williams K.H."/>
            <person name="Hubbard S.S."/>
            <person name="Banfield J.F."/>
        </authorList>
    </citation>
    <scope>NUCLEOTIDE SEQUENCE [LARGE SCALE GENOMIC DNA]</scope>
</reference>
<accession>A0A1F7UFP2</accession>
<dbReference type="AlphaFoldDB" id="A0A1F7UFP2"/>
<proteinExistence type="inferred from homology"/>
<dbReference type="EMBL" id="MGEF01000066">
    <property type="protein sequence ID" value="OGL77096.1"/>
    <property type="molecule type" value="Genomic_DNA"/>
</dbReference>
<dbReference type="InterPro" id="IPR015867">
    <property type="entry name" value="N-reg_PII/ATP_PRibTrfase_C"/>
</dbReference>
<gene>
    <name evidence="2" type="ORF">A3J43_00255</name>
</gene>